<reference evidence="1 2" key="1">
    <citation type="submission" date="2019-03" db="EMBL/GenBank/DDBJ databases">
        <title>Genomic analyses of the natural microbiome of Caenorhabditis elegans.</title>
        <authorList>
            <person name="Samuel B."/>
        </authorList>
    </citation>
    <scope>NUCLEOTIDE SEQUENCE [LARGE SCALE GENOMIC DNA]</scope>
    <source>
        <strain evidence="1 2">JUb18</strain>
    </source>
</reference>
<keyword evidence="2" id="KW-1185">Reference proteome</keyword>
<dbReference type="OrthoDB" id="3837807at2"/>
<comment type="caution">
    <text evidence="1">The sequence shown here is derived from an EMBL/GenBank/DDBJ whole genome shotgun (WGS) entry which is preliminary data.</text>
</comment>
<gene>
    <name evidence="1" type="ORF">EDF62_0162</name>
</gene>
<evidence type="ECO:0000313" key="1">
    <source>
        <dbReference type="EMBL" id="TDP95473.1"/>
    </source>
</evidence>
<dbReference type="RefSeq" id="WP_133615453.1">
    <property type="nucleotide sequence ID" value="NZ_SNYA01000001.1"/>
</dbReference>
<evidence type="ECO:0008006" key="3">
    <source>
        <dbReference type="Google" id="ProtNLM"/>
    </source>
</evidence>
<protein>
    <recommendedName>
        <fullName evidence="3">DUF4287 domain-containing protein</fullName>
    </recommendedName>
</protein>
<sequence>MAEPAPSGNLTRGERIPAIERATGRSWADWLHIFEAADASRIGHSEIARVARAAVPDDLQSPDWWAQGIAIAYEQHVGLRVPGQSTSGTFRVSASRTLPMDRDEAIDAWVAAHGSVVEHLGHAASAPRPSRTDKRSFWRFNLEGAGKVEVSATPKGEDRVILGVSQDGLADGDRIEEWRAHWKALLAAL</sequence>
<name>A0A4R6S7T7_9MICO</name>
<dbReference type="EMBL" id="SNYA01000001">
    <property type="protein sequence ID" value="TDP95473.1"/>
    <property type="molecule type" value="Genomic_DNA"/>
</dbReference>
<proteinExistence type="predicted"/>
<dbReference type="Proteomes" id="UP000295601">
    <property type="component" value="Unassembled WGS sequence"/>
</dbReference>
<organism evidence="1 2">
    <name type="scientific">Leucobacter luti</name>
    <dbReference type="NCBI Taxonomy" id="340320"/>
    <lineage>
        <taxon>Bacteria</taxon>
        <taxon>Bacillati</taxon>
        <taxon>Actinomycetota</taxon>
        <taxon>Actinomycetes</taxon>
        <taxon>Micrococcales</taxon>
        <taxon>Microbacteriaceae</taxon>
        <taxon>Leucobacter</taxon>
    </lineage>
</organism>
<evidence type="ECO:0000313" key="2">
    <source>
        <dbReference type="Proteomes" id="UP000295601"/>
    </source>
</evidence>
<dbReference type="AlphaFoldDB" id="A0A4R6S7T7"/>
<accession>A0A4R6S7T7</accession>